<dbReference type="Proteomes" id="UP001500618">
    <property type="component" value="Unassembled WGS sequence"/>
</dbReference>
<dbReference type="PANTHER" id="PTHR43731">
    <property type="entry name" value="RHOMBOID PROTEASE"/>
    <property type="match status" value="1"/>
</dbReference>
<dbReference type="InterPro" id="IPR022764">
    <property type="entry name" value="Peptidase_S54_rhomboid_dom"/>
</dbReference>
<evidence type="ECO:0000256" key="7">
    <source>
        <dbReference type="SAM" id="Phobius"/>
    </source>
</evidence>
<dbReference type="SUPFAM" id="SSF57845">
    <property type="entry name" value="B-box zinc-binding domain"/>
    <property type="match status" value="1"/>
</dbReference>
<evidence type="ECO:0000256" key="4">
    <source>
        <dbReference type="ARBA" id="ARBA00022801"/>
    </source>
</evidence>
<comment type="caution">
    <text evidence="9">The sequence shown here is derived from an EMBL/GenBank/DDBJ whole genome shotgun (WGS) entry which is preliminary data.</text>
</comment>
<evidence type="ECO:0000256" key="3">
    <source>
        <dbReference type="ARBA" id="ARBA00022692"/>
    </source>
</evidence>
<keyword evidence="6 7" id="KW-0472">Membrane</keyword>
<evidence type="ECO:0000259" key="8">
    <source>
        <dbReference type="Pfam" id="PF01694"/>
    </source>
</evidence>
<dbReference type="PANTHER" id="PTHR43731:SF14">
    <property type="entry name" value="PRESENILIN-ASSOCIATED RHOMBOID-LIKE PROTEIN, MITOCHONDRIAL"/>
    <property type="match status" value="1"/>
</dbReference>
<dbReference type="SUPFAM" id="SSF144091">
    <property type="entry name" value="Rhomboid-like"/>
    <property type="match status" value="1"/>
</dbReference>
<dbReference type="InterPro" id="IPR035952">
    <property type="entry name" value="Rhomboid-like_sf"/>
</dbReference>
<comment type="similarity">
    <text evidence="2">Belongs to the peptidase S54 family.</text>
</comment>
<dbReference type="GO" id="GO:0008233">
    <property type="term" value="F:peptidase activity"/>
    <property type="evidence" value="ECO:0007669"/>
    <property type="project" value="UniProtKB-KW"/>
</dbReference>
<evidence type="ECO:0000256" key="5">
    <source>
        <dbReference type="ARBA" id="ARBA00022989"/>
    </source>
</evidence>
<dbReference type="EMBL" id="BAAANY010000009">
    <property type="protein sequence ID" value="GAA1677571.1"/>
    <property type="molecule type" value="Genomic_DNA"/>
</dbReference>
<protein>
    <submittedName>
        <fullName evidence="9">Rhomboid family intramembrane serine protease</fullName>
    </submittedName>
</protein>
<comment type="subcellular location">
    <subcellularLocation>
        <location evidence="1">Membrane</location>
        <topology evidence="1">Multi-pass membrane protein</topology>
    </subcellularLocation>
</comment>
<gene>
    <name evidence="9" type="ORF">GCM10009765_28580</name>
</gene>
<dbReference type="RefSeq" id="WP_344310564.1">
    <property type="nucleotide sequence ID" value="NZ_BAAANY010000009.1"/>
</dbReference>
<proteinExistence type="inferred from homology"/>
<accession>A0ABN2GW26</accession>
<feature type="transmembrane region" description="Helical" evidence="7">
    <location>
        <begin position="225"/>
        <end position="242"/>
    </location>
</feature>
<sequence length="302" mass="31933">MTMQPPSGLSSPPMCYRHPSRETHIRCIRCNKPICPDCMNAASVGFQCPDCVREGSRTVRSGQTVFGGSLSGERGTVTYVLIALNIGVYVANLIWSAAAGASVQQLIQIAGFGGGPDLDYLAGAANNGQFGGIDTGQFWRLLTSDFVHIGILHLAVNMYALFLFGRECERLLGRWRFLVLYLLTGIGGGTLVYLFQNVSSAGASASLFGLLAAMFFFFRKLKANLGGLVGMIVINLGITFFVPGISILGHLGGMASGALLGIGLAYAPRGPMRLPVQVGTMVAVAILLFVLVAGKTLASSIF</sequence>
<keyword evidence="5 7" id="KW-1133">Transmembrane helix</keyword>
<keyword evidence="9" id="KW-0645">Protease</keyword>
<feature type="transmembrane region" description="Helical" evidence="7">
    <location>
        <begin position="146"/>
        <end position="165"/>
    </location>
</feature>
<feature type="transmembrane region" description="Helical" evidence="7">
    <location>
        <begin position="201"/>
        <end position="218"/>
    </location>
</feature>
<keyword evidence="10" id="KW-1185">Reference proteome</keyword>
<name>A0ABN2GW26_9ACTN</name>
<feature type="transmembrane region" description="Helical" evidence="7">
    <location>
        <begin position="177"/>
        <end position="195"/>
    </location>
</feature>
<evidence type="ECO:0000256" key="6">
    <source>
        <dbReference type="ARBA" id="ARBA00023136"/>
    </source>
</evidence>
<feature type="domain" description="Peptidase S54 rhomboid" evidence="8">
    <location>
        <begin position="136"/>
        <end position="265"/>
    </location>
</feature>
<keyword evidence="3 7" id="KW-0812">Transmembrane</keyword>
<reference evidence="9 10" key="1">
    <citation type="journal article" date="2019" name="Int. J. Syst. Evol. Microbiol.">
        <title>The Global Catalogue of Microorganisms (GCM) 10K type strain sequencing project: providing services to taxonomists for standard genome sequencing and annotation.</title>
        <authorList>
            <consortium name="The Broad Institute Genomics Platform"/>
            <consortium name="The Broad Institute Genome Sequencing Center for Infectious Disease"/>
            <person name="Wu L."/>
            <person name="Ma J."/>
        </authorList>
    </citation>
    <scope>NUCLEOTIDE SEQUENCE [LARGE SCALE GENOMIC DNA]</scope>
    <source>
        <strain evidence="9 10">JCM 14718</strain>
    </source>
</reference>
<feature type="transmembrane region" description="Helical" evidence="7">
    <location>
        <begin position="77"/>
        <end position="98"/>
    </location>
</feature>
<keyword evidence="4" id="KW-0378">Hydrolase</keyword>
<evidence type="ECO:0000313" key="9">
    <source>
        <dbReference type="EMBL" id="GAA1677571.1"/>
    </source>
</evidence>
<dbReference type="InterPro" id="IPR050925">
    <property type="entry name" value="Rhomboid_protease_S54"/>
</dbReference>
<feature type="transmembrane region" description="Helical" evidence="7">
    <location>
        <begin position="274"/>
        <end position="294"/>
    </location>
</feature>
<evidence type="ECO:0000256" key="2">
    <source>
        <dbReference type="ARBA" id="ARBA00009045"/>
    </source>
</evidence>
<dbReference type="Pfam" id="PF01694">
    <property type="entry name" value="Rhomboid"/>
    <property type="match status" value="1"/>
</dbReference>
<evidence type="ECO:0000313" key="10">
    <source>
        <dbReference type="Proteomes" id="UP001500618"/>
    </source>
</evidence>
<evidence type="ECO:0000256" key="1">
    <source>
        <dbReference type="ARBA" id="ARBA00004141"/>
    </source>
</evidence>
<dbReference type="Gene3D" id="1.20.1540.10">
    <property type="entry name" value="Rhomboid-like"/>
    <property type="match status" value="1"/>
</dbReference>
<organism evidence="9 10">
    <name type="scientific">Fodinicola feengrottensis</name>
    <dbReference type="NCBI Taxonomy" id="435914"/>
    <lineage>
        <taxon>Bacteria</taxon>
        <taxon>Bacillati</taxon>
        <taxon>Actinomycetota</taxon>
        <taxon>Actinomycetes</taxon>
        <taxon>Mycobacteriales</taxon>
        <taxon>Fodinicola</taxon>
    </lineage>
</organism>
<dbReference type="GO" id="GO:0006508">
    <property type="term" value="P:proteolysis"/>
    <property type="evidence" value="ECO:0007669"/>
    <property type="project" value="UniProtKB-KW"/>
</dbReference>